<dbReference type="InterPro" id="IPR013128">
    <property type="entry name" value="Peptidase_C1A"/>
</dbReference>
<evidence type="ECO:0000259" key="10">
    <source>
        <dbReference type="SMART" id="SM00645"/>
    </source>
</evidence>
<dbReference type="SMART" id="SM00645">
    <property type="entry name" value="Pept_C1"/>
    <property type="match status" value="1"/>
</dbReference>
<dbReference type="OrthoDB" id="640249at2759"/>
<keyword evidence="5" id="KW-0865">Zymogen</keyword>
<dbReference type="EC" id="3.4.14.1" evidence="4"/>
<dbReference type="InterPro" id="IPR038765">
    <property type="entry name" value="Papain-like_cys_pep_sf"/>
</dbReference>
<comment type="similarity">
    <text evidence="3">Belongs to the peptidase C1 family.</text>
</comment>
<organism evidence="11 12">
    <name type="scientific">Plasmodium vivax India VII</name>
    <dbReference type="NCBI Taxonomy" id="1077284"/>
    <lineage>
        <taxon>Eukaryota</taxon>
        <taxon>Sar</taxon>
        <taxon>Alveolata</taxon>
        <taxon>Apicomplexa</taxon>
        <taxon>Aconoidasida</taxon>
        <taxon>Haemosporida</taxon>
        <taxon>Plasmodiidae</taxon>
        <taxon>Plasmodium</taxon>
        <taxon>Plasmodium (Plasmodium)</taxon>
    </lineage>
</organism>
<evidence type="ECO:0000256" key="5">
    <source>
        <dbReference type="ARBA" id="ARBA00023145"/>
    </source>
</evidence>
<dbReference type="Gene3D" id="2.40.128.80">
    <property type="entry name" value="Cathepsin C, exclusion domain"/>
    <property type="match status" value="1"/>
</dbReference>
<feature type="domain" description="Peptidase C1A papain C-terminal" evidence="10">
    <location>
        <begin position="364"/>
        <end position="672"/>
    </location>
</feature>
<reference evidence="11 12" key="1">
    <citation type="submission" date="2011-08" db="EMBL/GenBank/DDBJ databases">
        <title>The Genome Sequence of Plasmodium vivax India VII.</title>
        <authorList>
            <consortium name="The Broad Institute Genome Sequencing Platform"/>
            <consortium name="The Broad Institute Genome Sequencing Center for Infectious Disease"/>
            <person name="Neafsey D."/>
            <person name="Carlton J."/>
            <person name="Barnwell J."/>
            <person name="Collins W."/>
            <person name="Escalante A."/>
            <person name="Mullikin J."/>
            <person name="Saul A."/>
            <person name="Guigo R."/>
            <person name="Camara F."/>
            <person name="Young S.K."/>
            <person name="Zeng Q."/>
            <person name="Gargeya S."/>
            <person name="Fitzgerald M."/>
            <person name="Haas B."/>
            <person name="Abouelleil A."/>
            <person name="Alvarado L."/>
            <person name="Arachchi H.M."/>
            <person name="Berlin A."/>
            <person name="Brown A."/>
            <person name="Chapman S.B."/>
            <person name="Chen Z."/>
            <person name="Dunbar C."/>
            <person name="Freedman E."/>
            <person name="Gearin G."/>
            <person name="Gellesch M."/>
            <person name="Goldberg J."/>
            <person name="Griggs A."/>
            <person name="Gujja S."/>
            <person name="Heiman D."/>
            <person name="Howarth C."/>
            <person name="Larson L."/>
            <person name="Lui A."/>
            <person name="MacDonald P.J.P."/>
            <person name="Montmayeur A."/>
            <person name="Murphy C."/>
            <person name="Neiman D."/>
            <person name="Pearson M."/>
            <person name="Priest M."/>
            <person name="Roberts A."/>
            <person name="Saif S."/>
            <person name="Shea T."/>
            <person name="Shenoy N."/>
            <person name="Sisk P."/>
            <person name="Stolte C."/>
            <person name="Sykes S."/>
            <person name="Wortman J."/>
            <person name="Nusbaum C."/>
            <person name="Birren B."/>
        </authorList>
    </citation>
    <scope>NUCLEOTIDE SEQUENCE [LARGE SCALE GENOMIC DNA]</scope>
    <source>
        <strain evidence="11 12">India VII</strain>
    </source>
</reference>
<gene>
    <name evidence="11" type="ORF">PVIIG_03664</name>
</gene>
<comment type="catalytic activity">
    <reaction evidence="1">
        <text>Release of an N-terminal dipeptide, Xaa-Yaa-|-Zaa-, except when Xaa is Arg or Lys, or Yaa or Zaa is Pro.</text>
        <dbReference type="EC" id="3.4.14.1"/>
    </reaction>
</comment>
<dbReference type="GO" id="GO:0008234">
    <property type="term" value="F:cysteine-type peptidase activity"/>
    <property type="evidence" value="ECO:0007669"/>
    <property type="project" value="InterPro"/>
</dbReference>
<evidence type="ECO:0000256" key="3">
    <source>
        <dbReference type="ARBA" id="ARBA00008455"/>
    </source>
</evidence>
<dbReference type="InterPro" id="IPR025661">
    <property type="entry name" value="Pept_asp_AS"/>
</dbReference>
<feature type="signal peptide" evidence="9">
    <location>
        <begin position="1"/>
        <end position="25"/>
    </location>
</feature>
<accession>A0A0J9SCP7</accession>
<evidence type="ECO:0000313" key="12">
    <source>
        <dbReference type="Proteomes" id="UP000053562"/>
    </source>
</evidence>
<evidence type="ECO:0000256" key="4">
    <source>
        <dbReference type="ARBA" id="ARBA00012059"/>
    </source>
</evidence>
<dbReference type="InterPro" id="IPR014882">
    <property type="entry name" value="CathepsinC_exc"/>
</dbReference>
<feature type="chain" id="PRO_5005322268" description="dipeptidyl-peptidase I" evidence="9">
    <location>
        <begin position="26"/>
        <end position="690"/>
    </location>
</feature>
<sequence>MRRAKNLLSFGLIFLHALYVNLTVADLPTHVEIRNLVGKWKIQRTQTSPKITTCGSSQPNNNIFNVKITDYKKYLLDNHYKFTSELYVILSDDFVLYGDMHDTTGNEHRKNWKVLVVYDEHKRKIGTWTTICDEGFEIRLGNETYTALMHYEPTGKCGEAKEDDATDSNGETECYVTNYNKIRFGWVDISNTKDEKLYGCFYAERYRVSDEPASAVEVSHNFAKETTANSSVLKVHNFLYPPPSASTSSSSDKPTFTKRKNMQIDQNSELYWHKMKHHGKKKPITKAMIMNAKQRYACPCNKDEHVQNEVNNGDNPDQPVSPVSPISLMQLGAGSGEDGTNEMDLENYEDTEKAPHRELEIDELPKNFTWGDPFNNNTREYDVTNQLLCGSCYIASQMYVFKRRIEIGLTKNLDKKYLNNFDDLLSIQTVLSCSFYDQGCNGGYPYLVSKMAKLQGIPLDKVFPYTATAETCPYPVDQAGPMTTPAPGAANRGSGSAKPLNNLRQINAVIFGKRTTNDMHEHFESPISDDPDKWYAKDYNYIGGCYGCNQCNGEKIMMNEIFRNGPIVASFEASPDFYEYADGVYYVEDFPHARRCTVDDTKSNFVYNITGWEKVNHAIVLVGWGEEEIDGALYKFWIGRNSWGKTWGKEGYFKIIRGVNFSGIESQSLFIEPDFTRGAGKILLEKLRNE</sequence>
<evidence type="ECO:0000256" key="2">
    <source>
        <dbReference type="ARBA" id="ARBA00001923"/>
    </source>
</evidence>
<dbReference type="Pfam" id="PF08773">
    <property type="entry name" value="CathepsinC_exc"/>
    <property type="match status" value="1"/>
</dbReference>
<evidence type="ECO:0000313" key="11">
    <source>
        <dbReference type="EMBL" id="KMZ80411.1"/>
    </source>
</evidence>
<dbReference type="Gene3D" id="3.90.70.10">
    <property type="entry name" value="Cysteine proteinases"/>
    <property type="match status" value="1"/>
</dbReference>
<keyword evidence="8" id="KW-0868">Chloride</keyword>
<dbReference type="Proteomes" id="UP000053562">
    <property type="component" value="Unassembled WGS sequence"/>
</dbReference>
<dbReference type="SUPFAM" id="SSF54001">
    <property type="entry name" value="Cysteine proteinases"/>
    <property type="match status" value="1"/>
</dbReference>
<dbReference type="PANTHER" id="PTHR12411">
    <property type="entry name" value="CYSTEINE PROTEASE FAMILY C1-RELATED"/>
    <property type="match status" value="1"/>
</dbReference>
<comment type="cofactor">
    <cofactor evidence="2">
        <name>chloride</name>
        <dbReference type="ChEBI" id="CHEBI:17996"/>
    </cofactor>
</comment>
<dbReference type="PROSITE" id="PS00639">
    <property type="entry name" value="THIOL_PROTEASE_HIS"/>
    <property type="match status" value="1"/>
</dbReference>
<evidence type="ECO:0000256" key="9">
    <source>
        <dbReference type="SAM" id="SignalP"/>
    </source>
</evidence>
<keyword evidence="7" id="KW-0325">Glycoprotein</keyword>
<evidence type="ECO:0000256" key="8">
    <source>
        <dbReference type="ARBA" id="ARBA00023214"/>
    </source>
</evidence>
<evidence type="ECO:0000256" key="1">
    <source>
        <dbReference type="ARBA" id="ARBA00000738"/>
    </source>
</evidence>
<dbReference type="InterPro" id="IPR036496">
    <property type="entry name" value="CathepsinC_exc_dom_sf"/>
</dbReference>
<dbReference type="Pfam" id="PF00112">
    <property type="entry name" value="Peptidase_C1"/>
    <property type="match status" value="1"/>
</dbReference>
<dbReference type="PROSITE" id="PS00640">
    <property type="entry name" value="THIOL_PROTEASE_ASN"/>
    <property type="match status" value="1"/>
</dbReference>
<name>A0A0J9SCP7_PLAVI</name>
<evidence type="ECO:0000256" key="6">
    <source>
        <dbReference type="ARBA" id="ARBA00023157"/>
    </source>
</evidence>
<dbReference type="InterPro" id="IPR000668">
    <property type="entry name" value="Peptidase_C1A_C"/>
</dbReference>
<keyword evidence="9" id="KW-0732">Signal</keyword>
<keyword evidence="6" id="KW-1015">Disulfide bond</keyword>
<dbReference type="EMBL" id="KQ234279">
    <property type="protein sequence ID" value="KMZ80411.1"/>
    <property type="molecule type" value="Genomic_DNA"/>
</dbReference>
<dbReference type="SUPFAM" id="SSF75001">
    <property type="entry name" value="Dipeptidyl peptidase I (cathepsin C), exclusion domain"/>
    <property type="match status" value="1"/>
</dbReference>
<dbReference type="InterPro" id="IPR025660">
    <property type="entry name" value="Pept_his_AS"/>
</dbReference>
<dbReference type="GO" id="GO:0006508">
    <property type="term" value="P:proteolysis"/>
    <property type="evidence" value="ECO:0007669"/>
    <property type="project" value="InterPro"/>
</dbReference>
<dbReference type="GO" id="GO:0008239">
    <property type="term" value="F:dipeptidyl-peptidase activity"/>
    <property type="evidence" value="ECO:0007669"/>
    <property type="project" value="UniProtKB-EC"/>
</dbReference>
<dbReference type="AlphaFoldDB" id="A0A0J9SCP7"/>
<proteinExistence type="inferred from homology"/>
<protein>
    <recommendedName>
        <fullName evidence="4">dipeptidyl-peptidase I</fullName>
        <ecNumber evidence="4">3.4.14.1</ecNumber>
    </recommendedName>
</protein>
<evidence type="ECO:0000256" key="7">
    <source>
        <dbReference type="ARBA" id="ARBA00023180"/>
    </source>
</evidence>